<keyword evidence="6 10" id="KW-0560">Oxidoreductase</keyword>
<keyword evidence="11" id="KW-1133">Transmembrane helix</keyword>
<dbReference type="InterPro" id="IPR036188">
    <property type="entry name" value="FAD/NAD-bd_sf"/>
</dbReference>
<dbReference type="Gene3D" id="3.50.50.60">
    <property type="entry name" value="FAD/NAD(P)-binding domain"/>
    <property type="match status" value="1"/>
</dbReference>
<evidence type="ECO:0000256" key="10">
    <source>
        <dbReference type="HAMAP-Rule" id="MF_03018"/>
    </source>
</evidence>
<dbReference type="PANTHER" id="PTHR46028">
    <property type="entry name" value="KYNURENINE 3-MONOOXYGENASE"/>
    <property type="match status" value="1"/>
</dbReference>
<dbReference type="Pfam" id="PF01494">
    <property type="entry name" value="FAD_binding_3"/>
    <property type="match status" value="1"/>
</dbReference>
<evidence type="ECO:0000256" key="5">
    <source>
        <dbReference type="ARBA" id="ARBA00022857"/>
    </source>
</evidence>
<evidence type="ECO:0000256" key="2">
    <source>
        <dbReference type="ARBA" id="ARBA00022630"/>
    </source>
</evidence>
<proteinExistence type="inferred from homology"/>
<keyword evidence="3 10" id="KW-0662">Pyridine nucleotide biosynthesis</keyword>
<dbReference type="InterPro" id="IPR027545">
    <property type="entry name" value="Kynurenine_monooxygenase"/>
</dbReference>
<evidence type="ECO:0000256" key="9">
    <source>
        <dbReference type="ARBA" id="ARBA00047818"/>
    </source>
</evidence>
<sequence length="518" mass="57731">MSTPTKKAIVVGAGPVGCLSALSLANKGWNVIIWEGRPDPKSPEAEKETIRSVNLAISARGISALHAIEPEISDELLSLALPMKGRMIWDFENKQESQLYDPHHGSAINSISRQIISQTLLDKVSAHPSITVVFNRKIAKIDWARRRLFQEGERGAWVEDGGEEGWDLLVGADGNWSKVRSEIMRVQPSSYSQHQIQHIWIELRLPPGPPNNATGEDSTFSISPEHLHIWPRHEFMLIALPNKDKSFTMTLYAPIQSIVPLNSRAKARAFFRKHFGTRTLENPVDILSMMGEDQVLDDFENARRGGLTTIRVDPVGYQDGSAVLVGDAGHSMVPFYGQGLNAGLEDIRVLDLVFQSHGITGQAGTEADVKQCLKEYSVGRKADLDAILELAMNNYEEMRSHVLTPLHHIRRKLDYVLTTLFPSPPPTAASLSALSRSSGEPFPTRTVNRWTTLYSMVTFRPDVPYAEALRREMFQRKVLGRWIKAVVVGTGAGVFWAVWAGLNLGKKLKLRGHRGRFV</sequence>
<dbReference type="HAMAP" id="MF_01971">
    <property type="entry name" value="Kynurenine_monooxygenase"/>
    <property type="match status" value="1"/>
</dbReference>
<keyword evidence="10 11" id="KW-0472">Membrane</keyword>
<keyword evidence="8 10" id="KW-0496">Mitochondrion</keyword>
<evidence type="ECO:0000256" key="6">
    <source>
        <dbReference type="ARBA" id="ARBA00023002"/>
    </source>
</evidence>
<keyword evidence="11" id="KW-0812">Transmembrane</keyword>
<name>A0A0F7SVL4_PHARH</name>
<dbReference type="GO" id="GO:0070189">
    <property type="term" value="P:kynurenine metabolic process"/>
    <property type="evidence" value="ECO:0007669"/>
    <property type="project" value="TreeGrafter"/>
</dbReference>
<evidence type="ECO:0000256" key="7">
    <source>
        <dbReference type="ARBA" id="ARBA00023033"/>
    </source>
</evidence>
<comment type="similarity">
    <text evidence="10">Belongs to the aromatic-ring hydroxylase family. KMO subfamily.</text>
</comment>
<dbReference type="GO" id="GO:0019805">
    <property type="term" value="P:quinolinate biosynthetic process"/>
    <property type="evidence" value="ECO:0007669"/>
    <property type="project" value="UniProtKB-UniRule"/>
</dbReference>
<dbReference type="EMBL" id="LN483166">
    <property type="protein sequence ID" value="CED84595.1"/>
    <property type="molecule type" value="Genomic_DNA"/>
</dbReference>
<dbReference type="FunFam" id="3.50.50.60:FF:000129">
    <property type="entry name" value="Kynurenine 3-monooxygenase"/>
    <property type="match status" value="1"/>
</dbReference>
<evidence type="ECO:0000259" key="12">
    <source>
        <dbReference type="Pfam" id="PF01494"/>
    </source>
</evidence>
<dbReference type="GO" id="GO:0006569">
    <property type="term" value="P:L-tryptophan catabolic process"/>
    <property type="evidence" value="ECO:0007669"/>
    <property type="project" value="UniProtKB-UniRule"/>
</dbReference>
<feature type="domain" description="FAD-binding" evidence="12">
    <location>
        <begin position="8"/>
        <end position="364"/>
    </location>
</feature>
<dbReference type="PRINTS" id="PR00420">
    <property type="entry name" value="RNGMNOXGNASE"/>
</dbReference>
<gene>
    <name evidence="10" type="primary">BNA4</name>
</gene>
<evidence type="ECO:0000256" key="3">
    <source>
        <dbReference type="ARBA" id="ARBA00022642"/>
    </source>
</evidence>
<evidence type="ECO:0000313" key="13">
    <source>
        <dbReference type="EMBL" id="CED84595.1"/>
    </source>
</evidence>
<keyword evidence="4 10" id="KW-0274">FAD</keyword>
<feature type="transmembrane region" description="Helical" evidence="11">
    <location>
        <begin position="482"/>
        <end position="504"/>
    </location>
</feature>
<keyword evidence="5 10" id="KW-0521">NADP</keyword>
<accession>A0A0F7SVL4</accession>
<dbReference type="GO" id="GO:0043420">
    <property type="term" value="P:anthranilate metabolic process"/>
    <property type="evidence" value="ECO:0007669"/>
    <property type="project" value="UniProtKB-UniRule"/>
</dbReference>
<dbReference type="GO" id="GO:0034354">
    <property type="term" value="P:'de novo' NAD+ biosynthetic process from L-tryptophan"/>
    <property type="evidence" value="ECO:0007669"/>
    <property type="project" value="UniProtKB-UniRule"/>
</dbReference>
<dbReference type="GO" id="GO:0071949">
    <property type="term" value="F:FAD binding"/>
    <property type="evidence" value="ECO:0007669"/>
    <property type="project" value="InterPro"/>
</dbReference>
<comment type="pathway">
    <text evidence="10">Cofactor biosynthesis; NAD(+) biosynthesis; quinolinate from L-kynurenine: step 1/3.</text>
</comment>
<comment type="catalytic activity">
    <reaction evidence="9 10">
        <text>L-kynurenine + NADPH + O2 + H(+) = 3-hydroxy-L-kynurenine + NADP(+) + H2O</text>
        <dbReference type="Rhea" id="RHEA:20545"/>
        <dbReference type="ChEBI" id="CHEBI:15377"/>
        <dbReference type="ChEBI" id="CHEBI:15378"/>
        <dbReference type="ChEBI" id="CHEBI:15379"/>
        <dbReference type="ChEBI" id="CHEBI:57783"/>
        <dbReference type="ChEBI" id="CHEBI:57959"/>
        <dbReference type="ChEBI" id="CHEBI:58125"/>
        <dbReference type="ChEBI" id="CHEBI:58349"/>
        <dbReference type="EC" id="1.14.13.9"/>
    </reaction>
</comment>
<keyword evidence="2 10" id="KW-0285">Flavoprotein</keyword>
<protein>
    <recommendedName>
        <fullName evidence="10">Kynurenine 3-monooxygenase</fullName>
        <ecNumber evidence="10">1.14.13.9</ecNumber>
    </recommendedName>
    <alternativeName>
        <fullName evidence="10">Biosynthesis of nicotinic acid protein 4</fullName>
    </alternativeName>
    <alternativeName>
        <fullName evidence="10">Kynurenine 3-hydroxylase</fullName>
    </alternativeName>
</protein>
<comment type="function">
    <text evidence="10">Catalyzes the hydroxylation of L-kynurenine (L-Kyn) to form 3-hydroxy-L-kynurenine (L-3OHKyn). Required for synthesis of quinolinic acid.</text>
</comment>
<keyword evidence="7 10" id="KW-0503">Monooxygenase</keyword>
<dbReference type="AlphaFoldDB" id="A0A0F7SVL4"/>
<evidence type="ECO:0000256" key="4">
    <source>
        <dbReference type="ARBA" id="ARBA00022827"/>
    </source>
</evidence>
<reference evidence="13" key="1">
    <citation type="submission" date="2014-08" db="EMBL/GenBank/DDBJ databases">
        <authorList>
            <person name="Sharma Rahul"/>
            <person name="Thines Marco"/>
        </authorList>
    </citation>
    <scope>NUCLEOTIDE SEQUENCE</scope>
</reference>
<comment type="subcellular location">
    <subcellularLocation>
        <location evidence="10">Mitochondrion outer membrane</location>
    </subcellularLocation>
</comment>
<keyword evidence="10" id="KW-1000">Mitochondrion outer membrane</keyword>
<comment type="cofactor">
    <cofactor evidence="1 10">
        <name>FAD</name>
        <dbReference type="ChEBI" id="CHEBI:57692"/>
    </cofactor>
</comment>
<evidence type="ECO:0000256" key="11">
    <source>
        <dbReference type="SAM" id="Phobius"/>
    </source>
</evidence>
<evidence type="ECO:0000256" key="1">
    <source>
        <dbReference type="ARBA" id="ARBA00001974"/>
    </source>
</evidence>
<organism evidence="13">
    <name type="scientific">Phaffia rhodozyma</name>
    <name type="common">Yeast</name>
    <name type="synonym">Xanthophyllomyces dendrorhous</name>
    <dbReference type="NCBI Taxonomy" id="264483"/>
    <lineage>
        <taxon>Eukaryota</taxon>
        <taxon>Fungi</taxon>
        <taxon>Dikarya</taxon>
        <taxon>Basidiomycota</taxon>
        <taxon>Agaricomycotina</taxon>
        <taxon>Tremellomycetes</taxon>
        <taxon>Cystofilobasidiales</taxon>
        <taxon>Mrakiaceae</taxon>
        <taxon>Phaffia</taxon>
    </lineage>
</organism>
<dbReference type="GO" id="GO:0005741">
    <property type="term" value="C:mitochondrial outer membrane"/>
    <property type="evidence" value="ECO:0007669"/>
    <property type="project" value="UniProtKB-SubCell"/>
</dbReference>
<dbReference type="EC" id="1.14.13.9" evidence="10"/>
<dbReference type="UniPathway" id="UPA00253">
    <property type="reaction ID" value="UER00328"/>
</dbReference>
<dbReference type="PANTHER" id="PTHR46028:SF2">
    <property type="entry name" value="KYNURENINE 3-MONOOXYGENASE"/>
    <property type="match status" value="1"/>
</dbReference>
<dbReference type="InterPro" id="IPR002938">
    <property type="entry name" value="FAD-bd"/>
</dbReference>
<dbReference type="GO" id="GO:0004502">
    <property type="term" value="F:kynurenine 3-monooxygenase activity"/>
    <property type="evidence" value="ECO:0007669"/>
    <property type="project" value="UniProtKB-UniRule"/>
</dbReference>
<evidence type="ECO:0000256" key="8">
    <source>
        <dbReference type="ARBA" id="ARBA00023128"/>
    </source>
</evidence>
<dbReference type="SUPFAM" id="SSF51905">
    <property type="entry name" value="FAD/NAD(P)-binding domain"/>
    <property type="match status" value="1"/>
</dbReference>